<dbReference type="KEGG" id="pasa:BAOM_2613"/>
<evidence type="ECO:0000313" key="1">
    <source>
        <dbReference type="EMBL" id="AZV43222.1"/>
    </source>
</evidence>
<organism evidence="1 2">
    <name type="scientific">Peribacillus asahii</name>
    <dbReference type="NCBI Taxonomy" id="228899"/>
    <lineage>
        <taxon>Bacteria</taxon>
        <taxon>Bacillati</taxon>
        <taxon>Bacillota</taxon>
        <taxon>Bacilli</taxon>
        <taxon>Bacillales</taxon>
        <taxon>Bacillaceae</taxon>
        <taxon>Peribacillus</taxon>
    </lineage>
</organism>
<reference evidence="1 2" key="1">
    <citation type="submission" date="2018-01" db="EMBL/GenBank/DDBJ databases">
        <title>Bacillus asahii Genome sequencing and assembly.</title>
        <authorList>
            <person name="Jiang H."/>
            <person name="Feng Y."/>
            <person name="Zhao F."/>
            <person name="Lin X."/>
        </authorList>
    </citation>
    <scope>NUCLEOTIDE SEQUENCE [LARGE SCALE GENOMIC DNA]</scope>
    <source>
        <strain evidence="1 2">OM18</strain>
    </source>
</reference>
<dbReference type="EMBL" id="CP026095">
    <property type="protein sequence ID" value="AZV43222.1"/>
    <property type="molecule type" value="Genomic_DNA"/>
</dbReference>
<gene>
    <name evidence="1" type="ORF">BAOM_2613</name>
</gene>
<proteinExistence type="predicted"/>
<name>A0A3T0KS04_9BACI</name>
<dbReference type="AlphaFoldDB" id="A0A3T0KS04"/>
<accession>A0A3T0KS04</accession>
<protein>
    <submittedName>
        <fullName evidence="1">Uncharacterized protein</fullName>
    </submittedName>
</protein>
<dbReference type="Proteomes" id="UP000283095">
    <property type="component" value="Chromosome"/>
</dbReference>
<sequence>MLENENRTAVHLWEIENYQSQFYTIQSLDISSIRAFFNVGRLCFFVCLNIV</sequence>
<evidence type="ECO:0000313" key="2">
    <source>
        <dbReference type="Proteomes" id="UP000283095"/>
    </source>
</evidence>